<dbReference type="EMBL" id="CP014325">
    <property type="protein sequence ID" value="APR65376.1"/>
    <property type="molecule type" value="Genomic_DNA"/>
</dbReference>
<gene>
    <name evidence="2" type="ORF">N187_A57</name>
</gene>
<dbReference type="RefSeq" id="WP_025420014.1">
    <property type="nucleotide sequence ID" value="NZ_CP014325.1"/>
</dbReference>
<evidence type="ECO:0000313" key="3">
    <source>
        <dbReference type="Proteomes" id="UP000185502"/>
    </source>
</evidence>
<keyword evidence="2" id="KW-0614">Plasmid</keyword>
<name>A0ABM6FVP3_BORAN</name>
<keyword evidence="1" id="KW-0175">Coiled coil</keyword>
<keyword evidence="3" id="KW-1185">Reference proteome</keyword>
<evidence type="ECO:0000313" key="2">
    <source>
        <dbReference type="EMBL" id="APR65376.1"/>
    </source>
</evidence>
<sequence>MTFKNRELKYSILFRSNLSISDIAKILDVSESTILEAKLDILGELVSNPDDADTTTVASSNVDLDDLARDATCEAYKLEGERDRFYKSFYSIANSYINSHFKYKELTLQSVFKKLIDINKEILNLERQINDSDDENLCKKLRLSLKYKVCKKNRMSRELVLSDMKEDYECLIKLKEIFKSRGLKLG</sequence>
<evidence type="ECO:0000256" key="1">
    <source>
        <dbReference type="SAM" id="Coils"/>
    </source>
</evidence>
<feature type="coiled-coil region" evidence="1">
    <location>
        <begin position="108"/>
        <end position="135"/>
    </location>
</feature>
<organism evidence="2 3">
    <name type="scientific">Borrelia anserina Es</name>
    <dbReference type="NCBI Taxonomy" id="1365188"/>
    <lineage>
        <taxon>Bacteria</taxon>
        <taxon>Pseudomonadati</taxon>
        <taxon>Spirochaetota</taxon>
        <taxon>Spirochaetia</taxon>
        <taxon>Spirochaetales</taxon>
        <taxon>Borreliaceae</taxon>
        <taxon>Borrelia</taxon>
    </lineage>
</organism>
<protein>
    <submittedName>
        <fullName evidence="2">Uncharacterized protein</fullName>
    </submittedName>
</protein>
<accession>A0ABM6FVP3</accession>
<proteinExistence type="predicted"/>
<reference evidence="2" key="1">
    <citation type="submission" date="2016-02" db="EMBL/GenBank/DDBJ databases">
        <title>lpA89 plasmid of the avian spirochetosis agent Borrelia anserina Es.</title>
        <authorList>
            <person name="Elbir H."/>
            <person name="Sitlani P."/>
            <person name="Bergstroem S."/>
            <person name="Barbour A.G."/>
        </authorList>
    </citation>
    <scope>NUCLEOTIDE SEQUENCE [LARGE SCALE GENOMIC DNA]</scope>
    <source>
        <strain evidence="2">Es</strain>
        <plasmid evidence="2">lpA89</plasmid>
    </source>
</reference>
<dbReference type="Proteomes" id="UP000185502">
    <property type="component" value="Plasmid lpA89"/>
</dbReference>
<geneLocation type="plasmid" evidence="2 3">
    <name>lpA89</name>
</geneLocation>